<dbReference type="AlphaFoldDB" id="A0A7M4DDA2"/>
<sequence>MDPSAARVPHPGHFDADPSGYEAGRPPYPDALWARLRALGVLRPGLHALDLGAGTGQATGPLLTAGLSVTAVEPGERLARRLAERFPAARVLVARAEDVELSRAGYDVAVAATSIHWMDLDVVLARVREALTSDGRFLVWRTEFGDPTASLTPFRERVGEIVARRAPVVDVRRRGGTAELARALTAGGLFAVEEIDVTRWSVDLDEAGVRALFATFSDWSEAEVAAAGAAARDLGGTVREHYVTPLIALRAI</sequence>
<evidence type="ECO:0000256" key="3">
    <source>
        <dbReference type="SAM" id="MobiDB-lite"/>
    </source>
</evidence>
<organism evidence="5 6">
    <name type="scientific">Occultella aeris</name>
    <dbReference type="NCBI Taxonomy" id="2761496"/>
    <lineage>
        <taxon>Bacteria</taxon>
        <taxon>Bacillati</taxon>
        <taxon>Actinomycetota</taxon>
        <taxon>Actinomycetes</taxon>
        <taxon>Micrococcales</taxon>
        <taxon>Ruaniaceae</taxon>
        <taxon>Occultella</taxon>
    </lineage>
</organism>
<dbReference type="GO" id="GO:0008168">
    <property type="term" value="F:methyltransferase activity"/>
    <property type="evidence" value="ECO:0007669"/>
    <property type="project" value="UniProtKB-KW"/>
</dbReference>
<evidence type="ECO:0000256" key="2">
    <source>
        <dbReference type="ARBA" id="ARBA00022679"/>
    </source>
</evidence>
<dbReference type="InterPro" id="IPR029063">
    <property type="entry name" value="SAM-dependent_MTases_sf"/>
</dbReference>
<dbReference type="PANTHER" id="PTHR44942">
    <property type="entry name" value="METHYLTRANSF_11 DOMAIN-CONTAINING PROTEIN"/>
    <property type="match status" value="1"/>
</dbReference>
<dbReference type="InterPro" id="IPR051052">
    <property type="entry name" value="Diverse_substrate_MTase"/>
</dbReference>
<dbReference type="PANTHER" id="PTHR44942:SF4">
    <property type="entry name" value="METHYLTRANSFERASE TYPE 11 DOMAIN-CONTAINING PROTEIN"/>
    <property type="match status" value="1"/>
</dbReference>
<dbReference type="Proteomes" id="UP000419743">
    <property type="component" value="Unassembled WGS sequence"/>
</dbReference>
<comment type="caution">
    <text evidence="5">The sequence shown here is derived from an EMBL/GenBank/DDBJ whole genome shotgun (WGS) entry which is preliminary data.</text>
</comment>
<dbReference type="RefSeq" id="WP_231954936.1">
    <property type="nucleotide sequence ID" value="NZ_CACRYJ010000004.1"/>
</dbReference>
<protein>
    <submittedName>
        <fullName evidence="5">Methyltransferase domain protein</fullName>
    </submittedName>
</protein>
<proteinExistence type="predicted"/>
<dbReference type="Pfam" id="PF08242">
    <property type="entry name" value="Methyltransf_12"/>
    <property type="match status" value="1"/>
</dbReference>
<reference evidence="5 6" key="1">
    <citation type="submission" date="2019-11" db="EMBL/GenBank/DDBJ databases">
        <authorList>
            <person name="Criscuolo A."/>
        </authorList>
    </citation>
    <scope>NUCLEOTIDE SEQUENCE [LARGE SCALE GENOMIC DNA]</scope>
    <source>
        <strain evidence="5">CIP111667</strain>
    </source>
</reference>
<evidence type="ECO:0000256" key="1">
    <source>
        <dbReference type="ARBA" id="ARBA00022603"/>
    </source>
</evidence>
<keyword evidence="2 5" id="KW-0808">Transferase</keyword>
<keyword evidence="6" id="KW-1185">Reference proteome</keyword>
<dbReference type="InterPro" id="IPR013217">
    <property type="entry name" value="Methyltransf_12"/>
</dbReference>
<feature type="domain" description="Methyltransferase type 12" evidence="4">
    <location>
        <begin position="49"/>
        <end position="137"/>
    </location>
</feature>
<name>A0A7M4DDA2_9MICO</name>
<dbReference type="SUPFAM" id="SSF53335">
    <property type="entry name" value="S-adenosyl-L-methionine-dependent methyltransferases"/>
    <property type="match status" value="1"/>
</dbReference>
<evidence type="ECO:0000313" key="5">
    <source>
        <dbReference type="EMBL" id="VZO34821.1"/>
    </source>
</evidence>
<dbReference type="GO" id="GO:0032259">
    <property type="term" value="P:methylation"/>
    <property type="evidence" value="ECO:0007669"/>
    <property type="project" value="UniProtKB-KW"/>
</dbReference>
<dbReference type="EMBL" id="CACRYJ010000004">
    <property type="protein sequence ID" value="VZO34821.1"/>
    <property type="molecule type" value="Genomic_DNA"/>
</dbReference>
<evidence type="ECO:0000313" key="6">
    <source>
        <dbReference type="Proteomes" id="UP000419743"/>
    </source>
</evidence>
<dbReference type="CDD" id="cd02440">
    <property type="entry name" value="AdoMet_MTases"/>
    <property type="match status" value="1"/>
</dbReference>
<keyword evidence="1 5" id="KW-0489">Methyltransferase</keyword>
<gene>
    <name evidence="5" type="ORF">HALOF300_00091</name>
</gene>
<feature type="region of interest" description="Disordered" evidence="3">
    <location>
        <begin position="1"/>
        <end position="22"/>
    </location>
</feature>
<evidence type="ECO:0000259" key="4">
    <source>
        <dbReference type="Pfam" id="PF08242"/>
    </source>
</evidence>
<accession>A0A7M4DDA2</accession>
<dbReference type="Gene3D" id="3.40.50.150">
    <property type="entry name" value="Vaccinia Virus protein VP39"/>
    <property type="match status" value="1"/>
</dbReference>